<evidence type="ECO:0000313" key="2">
    <source>
        <dbReference type="Proteomes" id="UP000715095"/>
    </source>
</evidence>
<dbReference type="EMBL" id="JACJJC010000020">
    <property type="protein sequence ID" value="MBM6704790.1"/>
    <property type="molecule type" value="Genomic_DNA"/>
</dbReference>
<dbReference type="Gene3D" id="1.10.357.10">
    <property type="entry name" value="Tetracycline Repressor, domain 2"/>
    <property type="match status" value="1"/>
</dbReference>
<gene>
    <name evidence="1" type="ORF">H6A60_09870</name>
</gene>
<protein>
    <recommendedName>
        <fullName evidence="3">HTH tetR-type domain-containing protein</fullName>
    </recommendedName>
</protein>
<evidence type="ECO:0000313" key="1">
    <source>
        <dbReference type="EMBL" id="MBM6704790.1"/>
    </source>
</evidence>
<accession>A0ABS2DTW0</accession>
<keyword evidence="2" id="KW-1185">Reference proteome</keyword>
<proteinExistence type="predicted"/>
<dbReference type="InterPro" id="IPR009057">
    <property type="entry name" value="Homeodomain-like_sf"/>
</dbReference>
<dbReference type="SUPFAM" id="SSF46689">
    <property type="entry name" value="Homeodomain-like"/>
    <property type="match status" value="1"/>
</dbReference>
<reference evidence="1 2" key="1">
    <citation type="journal article" date="2021" name="Sci. Rep.">
        <title>The distribution of antibiotic resistance genes in chicken gut microbiota commensals.</title>
        <authorList>
            <person name="Juricova H."/>
            <person name="Matiasovicova J."/>
            <person name="Kubasova T."/>
            <person name="Cejkova D."/>
            <person name="Rychlik I."/>
        </authorList>
    </citation>
    <scope>NUCLEOTIDE SEQUENCE [LARGE SCALE GENOMIC DNA]</scope>
    <source>
        <strain evidence="1 2">An829</strain>
    </source>
</reference>
<dbReference type="RefSeq" id="WP_205104113.1">
    <property type="nucleotide sequence ID" value="NZ_JACJJC010000020.1"/>
</dbReference>
<organism evidence="1 2">
    <name type="scientific">Sutterella massiliensis</name>
    <dbReference type="NCBI Taxonomy" id="1816689"/>
    <lineage>
        <taxon>Bacteria</taxon>
        <taxon>Pseudomonadati</taxon>
        <taxon>Pseudomonadota</taxon>
        <taxon>Betaproteobacteria</taxon>
        <taxon>Burkholderiales</taxon>
        <taxon>Sutterellaceae</taxon>
        <taxon>Sutterella</taxon>
    </lineage>
</organism>
<dbReference type="Proteomes" id="UP000715095">
    <property type="component" value="Unassembled WGS sequence"/>
</dbReference>
<evidence type="ECO:0008006" key="3">
    <source>
        <dbReference type="Google" id="ProtNLM"/>
    </source>
</evidence>
<sequence>MSARQPVRVAKGTLLYHFHDKNQLLEALMPGYIAHLQARLDAGTERVRAKGYGNLTRERETIAGFIEWYRDLRRQALSYTSFGVSILSARAKSEPG</sequence>
<comment type="caution">
    <text evidence="1">The sequence shown here is derived from an EMBL/GenBank/DDBJ whole genome shotgun (WGS) entry which is preliminary data.</text>
</comment>
<name>A0ABS2DTW0_9BURK</name>